<dbReference type="Proteomes" id="UP000189542">
    <property type="component" value="Unassembled WGS sequence"/>
</dbReference>
<keyword evidence="1" id="KW-1133">Transmembrane helix</keyword>
<dbReference type="EMBL" id="LVWB01000006">
    <property type="protein sequence ID" value="ONI60066.1"/>
    <property type="molecule type" value="Genomic_DNA"/>
</dbReference>
<name>A0A1V2N8K1_9HYPH</name>
<protein>
    <submittedName>
        <fullName evidence="2">Pilus assembly protein</fullName>
    </submittedName>
</protein>
<comment type="caution">
    <text evidence="2">The sequence shown here is derived from an EMBL/GenBank/DDBJ whole genome shotgun (WGS) entry which is preliminary data.</text>
</comment>
<feature type="transmembrane region" description="Helical" evidence="1">
    <location>
        <begin position="20"/>
        <end position="38"/>
    </location>
</feature>
<proteinExistence type="predicted"/>
<accession>A0A1V2N8K1</accession>
<evidence type="ECO:0000313" key="3">
    <source>
        <dbReference type="Proteomes" id="UP000189542"/>
    </source>
</evidence>
<sequence>MCHIIRKFLQDESGTAFLEYGLLAALVAVAIITAVTTLGKRLSTTFDKVAASLPAPTAPSIS</sequence>
<keyword evidence="1" id="KW-0812">Transmembrane</keyword>
<keyword evidence="1" id="KW-0472">Membrane</keyword>
<reference evidence="2 3" key="1">
    <citation type="journal article" date="2017" name="PLoS ONE">
        <title>Genomic sequence of 'Candidatus Liberibacter solanacearum' haplotype C and its comparison with haplotype A and B genomes.</title>
        <authorList>
            <person name="Wang J."/>
            <person name="Haapalainen M."/>
            <person name="Schott T."/>
            <person name="Thompson S.M."/>
            <person name="Smith G.R."/>
            <person name="Nissinen A.I."/>
            <person name="Pirhonen M."/>
        </authorList>
    </citation>
    <scope>NUCLEOTIDE SEQUENCE [LARGE SCALE GENOMIC DNA]</scope>
    <source>
        <strain evidence="2 3">FIN111</strain>
    </source>
</reference>
<evidence type="ECO:0000313" key="2">
    <source>
        <dbReference type="EMBL" id="ONI60066.1"/>
    </source>
</evidence>
<gene>
    <name evidence="2" type="ORF">AYO25_02030</name>
</gene>
<organism evidence="2 3">
    <name type="scientific">Candidatus Liberibacter solanacearum</name>
    <dbReference type="NCBI Taxonomy" id="556287"/>
    <lineage>
        <taxon>Bacteria</taxon>
        <taxon>Pseudomonadati</taxon>
        <taxon>Pseudomonadota</taxon>
        <taxon>Alphaproteobacteria</taxon>
        <taxon>Hyphomicrobiales</taxon>
        <taxon>Rhizobiaceae</taxon>
        <taxon>Liberibacter</taxon>
    </lineage>
</organism>
<dbReference type="InterPro" id="IPR007047">
    <property type="entry name" value="Flp_Fap"/>
</dbReference>
<evidence type="ECO:0000256" key="1">
    <source>
        <dbReference type="SAM" id="Phobius"/>
    </source>
</evidence>
<dbReference type="AlphaFoldDB" id="A0A1V2N8K1"/>
<dbReference type="Pfam" id="PF04964">
    <property type="entry name" value="Flp_Fap"/>
    <property type="match status" value="1"/>
</dbReference>